<feature type="compositionally biased region" description="Low complexity" evidence="1">
    <location>
        <begin position="31"/>
        <end position="42"/>
    </location>
</feature>
<accession>A0A9P5VB80</accession>
<dbReference type="SUPFAM" id="SSF53335">
    <property type="entry name" value="S-adenosyl-L-methionine-dependent methyltransferases"/>
    <property type="match status" value="1"/>
</dbReference>
<dbReference type="Pfam" id="PF13649">
    <property type="entry name" value="Methyltransf_25"/>
    <property type="match status" value="1"/>
</dbReference>
<dbReference type="GO" id="GO:0008168">
    <property type="term" value="F:methyltransferase activity"/>
    <property type="evidence" value="ECO:0007669"/>
    <property type="project" value="TreeGrafter"/>
</dbReference>
<keyword evidence="4" id="KW-1185">Reference proteome</keyword>
<evidence type="ECO:0000313" key="3">
    <source>
        <dbReference type="EMBL" id="KAF9150619.1"/>
    </source>
</evidence>
<feature type="compositionally biased region" description="Acidic residues" evidence="1">
    <location>
        <begin position="537"/>
        <end position="558"/>
    </location>
</feature>
<organism evidence="3 4">
    <name type="scientific">Linnemannia schmuckeri</name>
    <dbReference type="NCBI Taxonomy" id="64567"/>
    <lineage>
        <taxon>Eukaryota</taxon>
        <taxon>Fungi</taxon>
        <taxon>Fungi incertae sedis</taxon>
        <taxon>Mucoromycota</taxon>
        <taxon>Mortierellomycotina</taxon>
        <taxon>Mortierellomycetes</taxon>
        <taxon>Mortierellales</taxon>
        <taxon>Mortierellaceae</taxon>
        <taxon>Linnemannia</taxon>
    </lineage>
</organism>
<evidence type="ECO:0000313" key="4">
    <source>
        <dbReference type="Proteomes" id="UP000748756"/>
    </source>
</evidence>
<protein>
    <recommendedName>
        <fullName evidence="2">Methyltransferase domain-containing protein</fullName>
    </recommendedName>
</protein>
<dbReference type="EMBL" id="JAAAUQ010000399">
    <property type="protein sequence ID" value="KAF9150619.1"/>
    <property type="molecule type" value="Genomic_DNA"/>
</dbReference>
<feature type="compositionally biased region" description="Polar residues" evidence="1">
    <location>
        <begin position="107"/>
        <end position="131"/>
    </location>
</feature>
<dbReference type="InterPro" id="IPR029063">
    <property type="entry name" value="SAM-dependent_MTases_sf"/>
</dbReference>
<evidence type="ECO:0000256" key="1">
    <source>
        <dbReference type="SAM" id="MobiDB-lite"/>
    </source>
</evidence>
<feature type="compositionally biased region" description="Low complexity" evidence="1">
    <location>
        <begin position="52"/>
        <end position="65"/>
    </location>
</feature>
<dbReference type="CDD" id="cd02440">
    <property type="entry name" value="AdoMet_MTases"/>
    <property type="match status" value="1"/>
</dbReference>
<name>A0A9P5VB80_9FUNG</name>
<feature type="compositionally biased region" description="Polar residues" evidence="1">
    <location>
        <begin position="563"/>
        <end position="575"/>
    </location>
</feature>
<feature type="region of interest" description="Disordered" evidence="1">
    <location>
        <begin position="327"/>
        <end position="445"/>
    </location>
</feature>
<comment type="caution">
    <text evidence="3">The sequence shown here is derived from an EMBL/GenBank/DDBJ whole genome shotgun (WGS) entry which is preliminary data.</text>
</comment>
<dbReference type="InterPro" id="IPR041698">
    <property type="entry name" value="Methyltransf_25"/>
</dbReference>
<dbReference type="Gene3D" id="3.40.50.150">
    <property type="entry name" value="Vaccinia Virus protein VP39"/>
    <property type="match status" value="1"/>
</dbReference>
<dbReference type="PANTHER" id="PTHR43591:SF24">
    <property type="entry name" value="2-METHOXY-6-POLYPRENYL-1,4-BENZOQUINOL METHYLASE, MITOCHONDRIAL"/>
    <property type="match status" value="1"/>
</dbReference>
<feature type="compositionally biased region" description="Low complexity" evidence="1">
    <location>
        <begin position="370"/>
        <end position="379"/>
    </location>
</feature>
<feature type="region of interest" description="Disordered" evidence="1">
    <location>
        <begin position="537"/>
        <end position="589"/>
    </location>
</feature>
<feature type="compositionally biased region" description="Low complexity" evidence="1">
    <location>
        <begin position="341"/>
        <end position="360"/>
    </location>
</feature>
<evidence type="ECO:0000259" key="2">
    <source>
        <dbReference type="Pfam" id="PF13649"/>
    </source>
</evidence>
<dbReference type="Proteomes" id="UP000748756">
    <property type="component" value="Unassembled WGS sequence"/>
</dbReference>
<feature type="region of interest" description="Disordered" evidence="1">
    <location>
        <begin position="107"/>
        <end position="213"/>
    </location>
</feature>
<sequence>MGNVSSADNDRVNELLTRRAKKKLADRNNKQKQQQEQQQRQQTPLHSPHDPYLPSSSNSLYSNGGIHSTPGHPMLRQKSTNKCHPLDQAEFYGVASSEWSNISYSTSNHSLSSGTTATTQNINNNRNTDCLPQSPASPSFSIPSSATTPTSASYIDGPYLSSRFEDRHLDPALVPPSSPQQRRPPTGSQLFLDTTSTTTTTTPHQYHTSPIVIPQHRYSQLSISSLDDGSLNSNSRTNGPASPAYQPSRRGSEHHILHHQQQQQLSADLRLLGTSPEAKDWLRQKPTRSSTHMIHQYNFHPHQYYQQPGSIAVKVVNNTCRNMGDYPNVPSLPSLNARPFGPGSSSNGRSKSYSSKGSASTTLPSIPNGSATATTASAANDTIPYSAGGNRPAYTSEPIPTPSVRARGMSQPEMTGGRSTGAHDDNNSAGTSNEAHAHYPAVQGPRTATKLVMSRSKLVSPLAASLPAIPSSSSAGSSTSMTTTSEGAMNGDTQFASGDEGSFILSKPRTSRPSSTLSSLRSLLGNHPQGLSLIESLEEDEDDDTDSLSETETGDSEGDLIQRTESLALDSNGTTSKEKRSSRRRPPPQFEWMAARRRFSSSSISTISRDIQDSQKGQHALWKYIGGGNSHAPLRYDIDRILDSGCGLGEWTMEMAKEFPNATVYGIDINPELFPSVHQAVPSNCLFSPSNLLTRLSFPDQYFDFVYQRFLYLGLTVEDWPVALKELRRVMKPGGWIELFEPCMRVHRAGTRTREVMRWCSRLLQEERGLDFDFAGEKMKRLCESPEIGFQNVKLERLSIPVGAWGGRVGQAMAENMVLIFQNLQSALIPAEMTPSLDGASMKAFDLMIQSWIRECEENKSYIDYYILIGQKPFEKEA</sequence>
<dbReference type="OrthoDB" id="2013972at2759"/>
<feature type="compositionally biased region" description="Low complexity" evidence="1">
    <location>
        <begin position="225"/>
        <end position="235"/>
    </location>
</feature>
<feature type="compositionally biased region" description="Low complexity" evidence="1">
    <location>
        <begin position="134"/>
        <end position="153"/>
    </location>
</feature>
<feature type="region of interest" description="Disordered" evidence="1">
    <location>
        <begin position="225"/>
        <end position="265"/>
    </location>
</feature>
<feature type="compositionally biased region" description="Basic and acidic residues" evidence="1">
    <location>
        <begin position="8"/>
        <end position="29"/>
    </location>
</feature>
<dbReference type="PANTHER" id="PTHR43591">
    <property type="entry name" value="METHYLTRANSFERASE"/>
    <property type="match status" value="1"/>
</dbReference>
<feature type="region of interest" description="Disordered" evidence="1">
    <location>
        <begin position="466"/>
        <end position="523"/>
    </location>
</feature>
<feature type="compositionally biased region" description="Low complexity" evidence="1">
    <location>
        <begin position="466"/>
        <end position="485"/>
    </location>
</feature>
<reference evidence="3" key="1">
    <citation type="journal article" date="2020" name="Fungal Divers.">
        <title>Resolving the Mortierellaceae phylogeny through synthesis of multi-gene phylogenetics and phylogenomics.</title>
        <authorList>
            <person name="Vandepol N."/>
            <person name="Liber J."/>
            <person name="Desiro A."/>
            <person name="Na H."/>
            <person name="Kennedy M."/>
            <person name="Barry K."/>
            <person name="Grigoriev I.V."/>
            <person name="Miller A.N."/>
            <person name="O'Donnell K."/>
            <person name="Stajich J.E."/>
            <person name="Bonito G."/>
        </authorList>
    </citation>
    <scope>NUCLEOTIDE SEQUENCE</scope>
    <source>
        <strain evidence="3">NRRL 6426</strain>
    </source>
</reference>
<feature type="region of interest" description="Disordered" evidence="1">
    <location>
        <begin position="1"/>
        <end position="79"/>
    </location>
</feature>
<feature type="compositionally biased region" description="Low complexity" evidence="1">
    <location>
        <begin position="505"/>
        <end position="523"/>
    </location>
</feature>
<proteinExistence type="predicted"/>
<gene>
    <name evidence="3" type="ORF">BG015_007551</name>
</gene>
<dbReference type="AlphaFoldDB" id="A0A9P5VB80"/>
<feature type="domain" description="Methyltransferase" evidence="2">
    <location>
        <begin position="641"/>
        <end position="735"/>
    </location>
</feature>